<feature type="region of interest" description="Disordered" evidence="1">
    <location>
        <begin position="455"/>
        <end position="510"/>
    </location>
</feature>
<reference evidence="2" key="1">
    <citation type="journal article" date="2014" name="Int. J. Syst. Evol. Microbiol.">
        <title>Complete genome sequence of Corynebacterium casei LMG S-19264T (=DSM 44701T), isolated from a smear-ripened cheese.</title>
        <authorList>
            <consortium name="US DOE Joint Genome Institute (JGI-PGF)"/>
            <person name="Walter F."/>
            <person name="Albersmeier A."/>
            <person name="Kalinowski J."/>
            <person name="Ruckert C."/>
        </authorList>
    </citation>
    <scope>NUCLEOTIDE SEQUENCE</scope>
    <source>
        <strain evidence="2">CGMCC 1.12785</strain>
    </source>
</reference>
<sequence length="510" mass="54658">MTSDDDKNPGHGGDPGGEQNPFAEIFRQLFGGEPGQGQIPGGQAPDLGRMMGGGGFDMAAFGPIMQQMTAMMSNAQSPEAAARTSLTRALSKVGADPAPSEQDSAALRDAFRVADLWLDQVTELDTVPHQPRALRKRDWIEETIGPWRRLVEPIQDGMDGAVSEALTEQVPPEFRAMLSGATPMLKALSSSMFTMQIGEAVGTLSESVLSSTELGFPLFKEPDCGLITSSVQTFAEESELDPQQLRIYLALRELAVLRLFHRAPWLRAHVETVLQEYARGQRFDTDRINEVAAQIDPGNLEAIQEKLKEGVFAPATSEAQKHALERLETLLALIEGWVDVVSHAAAGQLPERERIRESIRRRRAAGGPAERTFAALVGLELRPRRLRDAAALFGALEQSESAEARDAVWSHPDLLPGTEDLDDPLGYRERRKAADEQSAEVDEALYRLLDAEAAGTGGSADAVDSGGDAGTPGESGNAADVVAEDTDGTGADTAADEDPGDEPEGRGSAG</sequence>
<dbReference type="Gene3D" id="1.20.150.30">
    <property type="entry name" value="Zincin-like metallopeptidase, N-terminal domain"/>
    <property type="match status" value="1"/>
</dbReference>
<dbReference type="SUPFAM" id="SSF55486">
    <property type="entry name" value="Metalloproteases ('zincins'), catalytic domain"/>
    <property type="match status" value="1"/>
</dbReference>
<dbReference type="EMBL" id="BMFY01000003">
    <property type="protein sequence ID" value="GGA07480.1"/>
    <property type="molecule type" value="Genomic_DNA"/>
</dbReference>
<organism evidence="2 3">
    <name type="scientific">Sediminivirga luteola</name>
    <dbReference type="NCBI Taxonomy" id="1774748"/>
    <lineage>
        <taxon>Bacteria</taxon>
        <taxon>Bacillati</taxon>
        <taxon>Actinomycetota</taxon>
        <taxon>Actinomycetes</taxon>
        <taxon>Micrococcales</taxon>
        <taxon>Brevibacteriaceae</taxon>
        <taxon>Sediminivirga</taxon>
    </lineage>
</organism>
<protein>
    <submittedName>
        <fullName evidence="2">Hydrolase</fullName>
    </submittedName>
</protein>
<proteinExistence type="predicted"/>
<gene>
    <name evidence="2" type="ORF">GCM10011333_07750</name>
</gene>
<dbReference type="Pfam" id="PF10103">
    <property type="entry name" value="Zincin_2"/>
    <property type="match status" value="1"/>
</dbReference>
<dbReference type="InterPro" id="IPR018766">
    <property type="entry name" value="Zinicin_2"/>
</dbReference>
<comment type="caution">
    <text evidence="2">The sequence shown here is derived from an EMBL/GenBank/DDBJ whole genome shotgun (WGS) entry which is preliminary data.</text>
</comment>
<dbReference type="Proteomes" id="UP000616114">
    <property type="component" value="Unassembled WGS sequence"/>
</dbReference>
<name>A0A8J2TWD9_9MICO</name>
<dbReference type="AlphaFoldDB" id="A0A8J2TWD9"/>
<reference evidence="2" key="2">
    <citation type="submission" date="2020-09" db="EMBL/GenBank/DDBJ databases">
        <authorList>
            <person name="Sun Q."/>
            <person name="Zhou Y."/>
        </authorList>
    </citation>
    <scope>NUCLEOTIDE SEQUENCE</scope>
    <source>
        <strain evidence="2">CGMCC 1.12785</strain>
    </source>
</reference>
<accession>A0A8J2TWD9</accession>
<keyword evidence="3" id="KW-1185">Reference proteome</keyword>
<dbReference type="GO" id="GO:0016787">
    <property type="term" value="F:hydrolase activity"/>
    <property type="evidence" value="ECO:0007669"/>
    <property type="project" value="UniProtKB-KW"/>
</dbReference>
<dbReference type="PANTHER" id="PTHR39420:SF2">
    <property type="entry name" value="HYDROLASE"/>
    <property type="match status" value="1"/>
</dbReference>
<evidence type="ECO:0000313" key="2">
    <source>
        <dbReference type="EMBL" id="GGA07480.1"/>
    </source>
</evidence>
<dbReference type="InterPro" id="IPR042271">
    <property type="entry name" value="Zinicin_2_N"/>
</dbReference>
<evidence type="ECO:0000313" key="3">
    <source>
        <dbReference type="Proteomes" id="UP000616114"/>
    </source>
</evidence>
<feature type="region of interest" description="Disordered" evidence="1">
    <location>
        <begin position="401"/>
        <end position="425"/>
    </location>
</feature>
<dbReference type="RefSeq" id="WP_188549620.1">
    <property type="nucleotide sequence ID" value="NZ_BMFY01000003.1"/>
</dbReference>
<dbReference type="NCBIfam" id="TIGR03624">
    <property type="entry name" value="putative hydrolase"/>
    <property type="match status" value="1"/>
</dbReference>
<feature type="region of interest" description="Disordered" evidence="1">
    <location>
        <begin position="1"/>
        <end position="51"/>
    </location>
</feature>
<dbReference type="PANTHER" id="PTHR39420">
    <property type="match status" value="1"/>
</dbReference>
<feature type="region of interest" description="Disordered" evidence="1">
    <location>
        <begin position="73"/>
        <end position="103"/>
    </location>
</feature>
<keyword evidence="2" id="KW-0378">Hydrolase</keyword>
<evidence type="ECO:0000256" key="1">
    <source>
        <dbReference type="SAM" id="MobiDB-lite"/>
    </source>
</evidence>